<evidence type="ECO:0000313" key="2">
    <source>
        <dbReference type="EMBL" id="KAK1341112.1"/>
    </source>
</evidence>
<gene>
    <name evidence="2" type="ORF">QTO34_017514</name>
</gene>
<proteinExistence type="predicted"/>
<comment type="caution">
    <text evidence="2">The sequence shown here is derived from an EMBL/GenBank/DDBJ whole genome shotgun (WGS) entry which is preliminary data.</text>
</comment>
<sequence>MFQLNFLDEWAIREALLRWPELRWRETQGPSLGTWMGGRNQTGGVHPGRATSAPSPNPPEGAETHCGGGRRACEDSRCAPPPPPPASRGAWRQDRDAERRGACKRPTACELLKRRRVLGRRCAPWGGLLPAGRGLRRSLPLRDASSRPSTRCQPRGRRCPRRDRGKFTNTNPGPASPEALSPPPRPLRYTAIPLPGSGAWTGGDSPKRGEAEDARKGV</sequence>
<feature type="compositionally biased region" description="Basic and acidic residues" evidence="1">
    <location>
        <begin position="91"/>
        <end position="100"/>
    </location>
</feature>
<evidence type="ECO:0000313" key="3">
    <source>
        <dbReference type="Proteomes" id="UP001177744"/>
    </source>
</evidence>
<feature type="region of interest" description="Disordered" evidence="1">
    <location>
        <begin position="139"/>
        <end position="218"/>
    </location>
</feature>
<reference evidence="2" key="1">
    <citation type="submission" date="2023-06" db="EMBL/GenBank/DDBJ databases">
        <title>Reference genome for the Northern bat (Eptesicus nilssonii), a most northern bat species.</title>
        <authorList>
            <person name="Laine V.N."/>
            <person name="Pulliainen A.T."/>
            <person name="Lilley T.M."/>
        </authorList>
    </citation>
    <scope>NUCLEOTIDE SEQUENCE</scope>
    <source>
        <strain evidence="2">BLF_Eptnil</strain>
        <tissue evidence="2">Kidney</tissue>
    </source>
</reference>
<evidence type="ECO:0000256" key="1">
    <source>
        <dbReference type="SAM" id="MobiDB-lite"/>
    </source>
</evidence>
<feature type="region of interest" description="Disordered" evidence="1">
    <location>
        <begin position="29"/>
        <end position="100"/>
    </location>
</feature>
<dbReference type="AlphaFoldDB" id="A0AA40I255"/>
<protein>
    <submittedName>
        <fullName evidence="2">Uncharacterized protein</fullName>
    </submittedName>
</protein>
<keyword evidence="3" id="KW-1185">Reference proteome</keyword>
<organism evidence="2 3">
    <name type="scientific">Cnephaeus nilssonii</name>
    <name type="common">Northern bat</name>
    <name type="synonym">Eptesicus nilssonii</name>
    <dbReference type="NCBI Taxonomy" id="3371016"/>
    <lineage>
        <taxon>Eukaryota</taxon>
        <taxon>Metazoa</taxon>
        <taxon>Chordata</taxon>
        <taxon>Craniata</taxon>
        <taxon>Vertebrata</taxon>
        <taxon>Euteleostomi</taxon>
        <taxon>Mammalia</taxon>
        <taxon>Eutheria</taxon>
        <taxon>Laurasiatheria</taxon>
        <taxon>Chiroptera</taxon>
        <taxon>Yangochiroptera</taxon>
        <taxon>Vespertilionidae</taxon>
        <taxon>Cnephaeus</taxon>
    </lineage>
</organism>
<feature type="compositionally biased region" description="Basic and acidic residues" evidence="1">
    <location>
        <begin position="205"/>
        <end position="218"/>
    </location>
</feature>
<accession>A0AA40I255</accession>
<dbReference type="Proteomes" id="UP001177744">
    <property type="component" value="Unassembled WGS sequence"/>
</dbReference>
<dbReference type="EMBL" id="JAULJE010000007">
    <property type="protein sequence ID" value="KAK1341112.1"/>
    <property type="molecule type" value="Genomic_DNA"/>
</dbReference>
<feature type="compositionally biased region" description="Basic residues" evidence="1">
    <location>
        <begin position="154"/>
        <end position="164"/>
    </location>
</feature>
<name>A0AA40I255_CNENI</name>